<dbReference type="AlphaFoldDB" id="A0A9K3DIC5"/>
<evidence type="ECO:0000313" key="1">
    <source>
        <dbReference type="EMBL" id="KAF5755924.1"/>
    </source>
</evidence>
<dbReference type="PANTHER" id="PTHR46410:SF26">
    <property type="entry name" value="BULB-TYPE LECTIN DOMAIN-CONTAINING PROTEIN-RELATED"/>
    <property type="match status" value="1"/>
</dbReference>
<gene>
    <name evidence="1" type="ORF">HanXRQr2_Chr17g0808501</name>
</gene>
<reference evidence="1" key="2">
    <citation type="submission" date="2020-06" db="EMBL/GenBank/DDBJ databases">
        <title>Helianthus annuus Genome sequencing and assembly Release 2.</title>
        <authorList>
            <person name="Gouzy J."/>
            <person name="Langlade N."/>
            <person name="Munos S."/>
        </authorList>
    </citation>
    <scope>NUCLEOTIDE SEQUENCE</scope>
    <source>
        <tissue evidence="1">Leaves</tissue>
    </source>
</reference>
<dbReference type="EMBL" id="MNCJ02000332">
    <property type="protein sequence ID" value="KAF5755924.1"/>
    <property type="molecule type" value="Genomic_DNA"/>
</dbReference>
<keyword evidence="2" id="KW-1185">Reference proteome</keyword>
<comment type="caution">
    <text evidence="1">The sequence shown here is derived from an EMBL/GenBank/DDBJ whole genome shotgun (WGS) entry which is preliminary data.</text>
</comment>
<organism evidence="1 2">
    <name type="scientific">Helianthus annuus</name>
    <name type="common">Common sunflower</name>
    <dbReference type="NCBI Taxonomy" id="4232"/>
    <lineage>
        <taxon>Eukaryota</taxon>
        <taxon>Viridiplantae</taxon>
        <taxon>Streptophyta</taxon>
        <taxon>Embryophyta</taxon>
        <taxon>Tracheophyta</taxon>
        <taxon>Spermatophyta</taxon>
        <taxon>Magnoliopsida</taxon>
        <taxon>eudicotyledons</taxon>
        <taxon>Gunneridae</taxon>
        <taxon>Pentapetalae</taxon>
        <taxon>asterids</taxon>
        <taxon>campanulids</taxon>
        <taxon>Asterales</taxon>
        <taxon>Asteraceae</taxon>
        <taxon>Asteroideae</taxon>
        <taxon>Heliantheae alliance</taxon>
        <taxon>Heliantheae</taxon>
        <taxon>Helianthus</taxon>
    </lineage>
</organism>
<dbReference type="Gramene" id="mRNA:HanXRQr2_Chr17g0808501">
    <property type="protein sequence ID" value="CDS:HanXRQr2_Chr17g0808501.1"/>
    <property type="gene ID" value="HanXRQr2_Chr17g0808501"/>
</dbReference>
<dbReference type="Proteomes" id="UP000215914">
    <property type="component" value="Unassembled WGS sequence"/>
</dbReference>
<name>A0A9K3DIC5_HELAN</name>
<accession>A0A9K3DIC5</accession>
<sequence>MGEKCKIYPTFSIPLNHRRNSNSGMTREEEIGELEKQKVIERGHEHEKYKTEFLNEYFEKLNISTCEPDWNILILQAMKFNDFRDCKALLDMLEDVDYFLKYKHYLEITFERMIEWFLRVKLEIHSRPLPAFASNNQKVGLLDLCIWQ</sequence>
<reference evidence="1" key="1">
    <citation type="journal article" date="2017" name="Nature">
        <title>The sunflower genome provides insights into oil metabolism, flowering and Asterid evolution.</title>
        <authorList>
            <person name="Badouin H."/>
            <person name="Gouzy J."/>
            <person name="Grassa C.J."/>
            <person name="Murat F."/>
            <person name="Staton S.E."/>
            <person name="Cottret L."/>
            <person name="Lelandais-Briere C."/>
            <person name="Owens G.L."/>
            <person name="Carrere S."/>
            <person name="Mayjonade B."/>
            <person name="Legrand L."/>
            <person name="Gill N."/>
            <person name="Kane N.C."/>
            <person name="Bowers J.E."/>
            <person name="Hubner S."/>
            <person name="Bellec A."/>
            <person name="Berard A."/>
            <person name="Berges H."/>
            <person name="Blanchet N."/>
            <person name="Boniface M.C."/>
            <person name="Brunel D."/>
            <person name="Catrice O."/>
            <person name="Chaidir N."/>
            <person name="Claudel C."/>
            <person name="Donnadieu C."/>
            <person name="Faraut T."/>
            <person name="Fievet G."/>
            <person name="Helmstetter N."/>
            <person name="King M."/>
            <person name="Knapp S.J."/>
            <person name="Lai Z."/>
            <person name="Le Paslier M.C."/>
            <person name="Lippi Y."/>
            <person name="Lorenzon L."/>
            <person name="Mandel J.R."/>
            <person name="Marage G."/>
            <person name="Marchand G."/>
            <person name="Marquand E."/>
            <person name="Bret-Mestries E."/>
            <person name="Morien E."/>
            <person name="Nambeesan S."/>
            <person name="Nguyen T."/>
            <person name="Pegot-Espagnet P."/>
            <person name="Pouilly N."/>
            <person name="Raftis F."/>
            <person name="Sallet E."/>
            <person name="Schiex T."/>
            <person name="Thomas J."/>
            <person name="Vandecasteele C."/>
            <person name="Vares D."/>
            <person name="Vear F."/>
            <person name="Vautrin S."/>
            <person name="Crespi M."/>
            <person name="Mangin B."/>
            <person name="Burke J.M."/>
            <person name="Salse J."/>
            <person name="Munos S."/>
            <person name="Vincourt P."/>
            <person name="Rieseberg L.H."/>
            <person name="Langlade N.B."/>
        </authorList>
    </citation>
    <scope>NUCLEOTIDE SEQUENCE</scope>
    <source>
        <tissue evidence="1">Leaves</tissue>
    </source>
</reference>
<protein>
    <submittedName>
        <fullName evidence="1">Uncharacterized protein</fullName>
    </submittedName>
</protein>
<evidence type="ECO:0000313" key="2">
    <source>
        <dbReference type="Proteomes" id="UP000215914"/>
    </source>
</evidence>
<proteinExistence type="predicted"/>
<dbReference type="PANTHER" id="PTHR46410">
    <property type="entry name" value="AT-RICH INTERACTIVE DOMAIN-CONTAINING PROTEIN 2"/>
    <property type="match status" value="1"/>
</dbReference>